<dbReference type="GO" id="GO:0016887">
    <property type="term" value="F:ATP hydrolysis activity"/>
    <property type="evidence" value="ECO:0007669"/>
    <property type="project" value="InterPro"/>
</dbReference>
<proteinExistence type="inferred from homology"/>
<keyword evidence="7" id="KW-1185">Reference proteome</keyword>
<dbReference type="InterPro" id="IPR003439">
    <property type="entry name" value="ABC_transporter-like_ATP-bd"/>
</dbReference>
<dbReference type="PROSITE" id="PS50893">
    <property type="entry name" value="ABC_TRANSPORTER_2"/>
    <property type="match status" value="1"/>
</dbReference>
<dbReference type="InterPro" id="IPR027417">
    <property type="entry name" value="P-loop_NTPase"/>
</dbReference>
<evidence type="ECO:0000256" key="2">
    <source>
        <dbReference type="ARBA" id="ARBA00022448"/>
    </source>
</evidence>
<keyword evidence="3" id="KW-0547">Nucleotide-binding</keyword>
<dbReference type="InterPro" id="IPR017871">
    <property type="entry name" value="ABC_transporter-like_CS"/>
</dbReference>
<keyword evidence="2" id="KW-0813">Transport</keyword>
<dbReference type="KEGG" id="pfla:Pflav_017680"/>
<comment type="similarity">
    <text evidence="1">Belongs to the ABC transporter superfamily.</text>
</comment>
<evidence type="ECO:0000259" key="5">
    <source>
        <dbReference type="PROSITE" id="PS50893"/>
    </source>
</evidence>
<reference evidence="6 7" key="2">
    <citation type="submission" date="2020-03" db="EMBL/GenBank/DDBJ databases">
        <authorList>
            <person name="Ichikawa N."/>
            <person name="Kimura A."/>
            <person name="Kitahashi Y."/>
            <person name="Uohara A."/>
        </authorList>
    </citation>
    <scope>NUCLEOTIDE SEQUENCE [LARGE SCALE GENOMIC DNA]</scope>
    <source>
        <strain evidence="6 7">NBRC 107702</strain>
    </source>
</reference>
<keyword evidence="4 6" id="KW-0067">ATP-binding</keyword>
<dbReference type="Pfam" id="PF08352">
    <property type="entry name" value="oligo_HPY"/>
    <property type="match status" value="2"/>
</dbReference>
<dbReference type="AlphaFoldDB" id="A0A6F8XNL4"/>
<reference evidence="6 7" key="1">
    <citation type="submission" date="2020-03" db="EMBL/GenBank/DDBJ databases">
        <title>Whole genome shotgun sequence of Phytohabitans flavus NBRC 107702.</title>
        <authorList>
            <person name="Komaki H."/>
            <person name="Tamura T."/>
        </authorList>
    </citation>
    <scope>NUCLEOTIDE SEQUENCE [LARGE SCALE GENOMIC DNA]</scope>
    <source>
        <strain evidence="6 7">NBRC 107702</strain>
    </source>
</reference>
<dbReference type="EMBL" id="AP022870">
    <property type="protein sequence ID" value="BCB75358.1"/>
    <property type="molecule type" value="Genomic_DNA"/>
</dbReference>
<dbReference type="NCBIfam" id="NF008453">
    <property type="entry name" value="PRK11308.1"/>
    <property type="match status" value="2"/>
</dbReference>
<dbReference type="SMART" id="SM00382">
    <property type="entry name" value="AAA"/>
    <property type="match status" value="1"/>
</dbReference>
<organism evidence="6 7">
    <name type="scientific">Phytohabitans flavus</name>
    <dbReference type="NCBI Taxonomy" id="1076124"/>
    <lineage>
        <taxon>Bacteria</taxon>
        <taxon>Bacillati</taxon>
        <taxon>Actinomycetota</taxon>
        <taxon>Actinomycetes</taxon>
        <taxon>Micromonosporales</taxon>
        <taxon>Micromonosporaceae</taxon>
    </lineage>
</organism>
<dbReference type="InterPro" id="IPR003593">
    <property type="entry name" value="AAA+_ATPase"/>
</dbReference>
<dbReference type="PANTHER" id="PTHR43776:SF7">
    <property type="entry name" value="D,D-DIPEPTIDE TRANSPORT ATP-BINDING PROTEIN DDPF-RELATED"/>
    <property type="match status" value="1"/>
</dbReference>
<feature type="domain" description="ABC transporter" evidence="5">
    <location>
        <begin position="245"/>
        <end position="484"/>
    </location>
</feature>
<dbReference type="InterPro" id="IPR050319">
    <property type="entry name" value="ABC_transp_ATP-bind"/>
</dbReference>
<dbReference type="NCBIfam" id="TIGR01727">
    <property type="entry name" value="oligo_HPY"/>
    <property type="match status" value="1"/>
</dbReference>
<dbReference type="GO" id="GO:0055085">
    <property type="term" value="P:transmembrane transport"/>
    <property type="evidence" value="ECO:0007669"/>
    <property type="project" value="UniProtKB-ARBA"/>
</dbReference>
<sequence>MPQEIGGALHPTYRVRTQFRETLRLNAGLDKRAADRRAAELLASVNVAAAALRRYPHELSGGQLQRVALALALAPDPEVLVLDEPTTGLDVNSQQQVATVLRRAVRERGVAALFISHDLALLSEVADDVAVMYAGEIVETGPVAAVLHEPRHPYTRALLNAVPSPLEAVTTEGIPGVPPGRVVDGECGFAARCPHAAASCRAAVPALASIEDGRTVRCVRHRELSLTVVADRRRAASEPDTRTALEVVDVTCAYGTTTAAAGVSLRVHEGSVTALVGESGSGKSTLGRAVAGLLRPVSGEIRLDGEPLPLDPRRRTVEQRHHIQLIFQNPSTSLNPRRTVGDLLRHVTSRFVEGDRAARDEAIAQTLAAVQLAPAVLDRYPGQLSGGQRQRVAIAAAFVARPRLVVCDEITSGQDVSVQAAILATLADLRRRLGTSVLFISHDLGVVRSIADHVYVMRHGRIVESGRTEEVYGAPRDEYTRSLLDAVPAIAPVVPSEAVQERSA</sequence>
<evidence type="ECO:0000256" key="3">
    <source>
        <dbReference type="ARBA" id="ARBA00022741"/>
    </source>
</evidence>
<gene>
    <name evidence="6" type="ORF">Pflav_017680</name>
</gene>
<name>A0A6F8XNL4_9ACTN</name>
<dbReference type="Gene3D" id="3.40.50.300">
    <property type="entry name" value="P-loop containing nucleotide triphosphate hydrolases"/>
    <property type="match status" value="2"/>
</dbReference>
<accession>A0A6F8XNL4</accession>
<dbReference type="GO" id="GO:0005524">
    <property type="term" value="F:ATP binding"/>
    <property type="evidence" value="ECO:0007669"/>
    <property type="project" value="UniProtKB-KW"/>
</dbReference>
<dbReference type="SUPFAM" id="SSF52540">
    <property type="entry name" value="P-loop containing nucleoside triphosphate hydrolases"/>
    <property type="match status" value="2"/>
</dbReference>
<dbReference type="CDD" id="cd03257">
    <property type="entry name" value="ABC_NikE_OppD_transporters"/>
    <property type="match status" value="1"/>
</dbReference>
<evidence type="ECO:0000256" key="4">
    <source>
        <dbReference type="ARBA" id="ARBA00022840"/>
    </source>
</evidence>
<dbReference type="GO" id="GO:0015833">
    <property type="term" value="P:peptide transport"/>
    <property type="evidence" value="ECO:0007669"/>
    <property type="project" value="InterPro"/>
</dbReference>
<evidence type="ECO:0000313" key="7">
    <source>
        <dbReference type="Proteomes" id="UP000502508"/>
    </source>
</evidence>
<dbReference type="PANTHER" id="PTHR43776">
    <property type="entry name" value="TRANSPORT ATP-BINDING PROTEIN"/>
    <property type="match status" value="1"/>
</dbReference>
<protein>
    <submittedName>
        <fullName evidence="6">ABC transporter ATP-binding protein</fullName>
    </submittedName>
</protein>
<dbReference type="Proteomes" id="UP000502508">
    <property type="component" value="Chromosome"/>
</dbReference>
<dbReference type="Pfam" id="PF00005">
    <property type="entry name" value="ABC_tran"/>
    <property type="match status" value="2"/>
</dbReference>
<evidence type="ECO:0000313" key="6">
    <source>
        <dbReference type="EMBL" id="BCB75358.1"/>
    </source>
</evidence>
<dbReference type="InterPro" id="IPR013563">
    <property type="entry name" value="Oligopep_ABC_C"/>
</dbReference>
<dbReference type="PROSITE" id="PS00211">
    <property type="entry name" value="ABC_TRANSPORTER_1"/>
    <property type="match status" value="2"/>
</dbReference>
<evidence type="ECO:0000256" key="1">
    <source>
        <dbReference type="ARBA" id="ARBA00005417"/>
    </source>
</evidence>